<reference evidence="2 3" key="1">
    <citation type="submission" date="2018-07" db="EMBL/GenBank/DDBJ databases">
        <title>Genomic Encyclopedia of Type Strains, Phase IV (KMG-IV): sequencing the most valuable type-strain genomes for metagenomic binning, comparative biology and taxonomic classification.</title>
        <authorList>
            <person name="Goeker M."/>
        </authorList>
    </citation>
    <scope>NUCLEOTIDE SEQUENCE [LARGE SCALE GENOMIC DNA]</scope>
    <source>
        <strain evidence="2 3">DSM 16500</strain>
    </source>
</reference>
<proteinExistence type="predicted"/>
<gene>
    <name evidence="2" type="ORF">C8D86_1393</name>
</gene>
<comment type="caution">
    <text evidence="2">The sequence shown here is derived from an EMBL/GenBank/DDBJ whole genome shotgun (WGS) entry which is preliminary data.</text>
</comment>
<evidence type="ECO:0000313" key="3">
    <source>
        <dbReference type="Proteomes" id="UP000254720"/>
    </source>
</evidence>
<keyword evidence="3" id="KW-1185">Reference proteome</keyword>
<sequence length="205" mass="23691">MQRKDENIAQDIRQAILNTTAELSQQLKEMSEKIQQAMERIAAYYYKQNKEILKTHLEHAQLSGRKADEVTPRNISDALEETNRELEKQNHEISRIQERIAALHGEISKNGPLAKMSAEELQRITGELNSLNSILVKNQAERLKHATLIGSDPVLSDPKQIQSYFDQRITPILQENKKLKDEIRAVNKQVEKVEQKVDEARRFKL</sequence>
<accession>A0A370G638</accession>
<name>A0A370G638_9COXI</name>
<protein>
    <submittedName>
        <fullName evidence="2">Uncharacterized protein</fullName>
    </submittedName>
</protein>
<feature type="coiled-coil region" evidence="1">
    <location>
        <begin position="76"/>
        <end position="106"/>
    </location>
</feature>
<dbReference type="Proteomes" id="UP000254720">
    <property type="component" value="Unassembled WGS sequence"/>
</dbReference>
<feature type="coiled-coil region" evidence="1">
    <location>
        <begin position="13"/>
        <end position="40"/>
    </location>
</feature>
<organism evidence="2 3">
    <name type="scientific">Aquicella lusitana</name>
    <dbReference type="NCBI Taxonomy" id="254246"/>
    <lineage>
        <taxon>Bacteria</taxon>
        <taxon>Pseudomonadati</taxon>
        <taxon>Pseudomonadota</taxon>
        <taxon>Gammaproteobacteria</taxon>
        <taxon>Legionellales</taxon>
        <taxon>Coxiellaceae</taxon>
        <taxon>Aquicella</taxon>
    </lineage>
</organism>
<dbReference type="EMBL" id="QQAX01000039">
    <property type="protein sequence ID" value="RDI37503.1"/>
    <property type="molecule type" value="Genomic_DNA"/>
</dbReference>
<keyword evidence="1" id="KW-0175">Coiled coil</keyword>
<feature type="coiled-coil region" evidence="1">
    <location>
        <begin position="176"/>
        <end position="203"/>
    </location>
</feature>
<dbReference type="RefSeq" id="WP_114835442.1">
    <property type="nucleotide sequence ID" value="NZ_LR699114.1"/>
</dbReference>
<evidence type="ECO:0000256" key="1">
    <source>
        <dbReference type="SAM" id="Coils"/>
    </source>
</evidence>
<evidence type="ECO:0000313" key="2">
    <source>
        <dbReference type="EMBL" id="RDI37503.1"/>
    </source>
</evidence>
<dbReference type="AlphaFoldDB" id="A0A370G638"/>